<sequence length="75" mass="8560">MARLQSSKYDFSGAKFTLHLTQQKNMKTAMATCTNSGFHDWIASSYLKIISSQIFFPTHPGQAWLAKKNNLFEMI</sequence>
<accession>A0A1A9RRE3</accession>
<dbReference type="EMBL" id="LXSH01000011">
    <property type="protein sequence ID" value="OAM23866.1"/>
    <property type="molecule type" value="Genomic_DNA"/>
</dbReference>
<dbReference type="AlphaFoldDB" id="A0A1A9RRE3"/>
<reference evidence="2" key="1">
    <citation type="submission" date="2016-05" db="EMBL/GenBank/DDBJ databases">
        <title>Draft genome of Corynebacterium afermentans subsp. afermentans LCDC 88199T.</title>
        <authorList>
            <person name="Bernier A.-M."/>
            <person name="Bernard K."/>
        </authorList>
    </citation>
    <scope>NUCLEOTIDE SEQUENCE [LARGE SCALE GENOMIC DNA]</scope>
    <source>
        <strain evidence="2">NML120819</strain>
    </source>
</reference>
<name>A0A1A9RRE3_EIKCO</name>
<proteinExistence type="predicted"/>
<organism evidence="1 2">
    <name type="scientific">Eikenella corrodens</name>
    <dbReference type="NCBI Taxonomy" id="539"/>
    <lineage>
        <taxon>Bacteria</taxon>
        <taxon>Pseudomonadati</taxon>
        <taxon>Pseudomonadota</taxon>
        <taxon>Betaproteobacteria</taxon>
        <taxon>Neisseriales</taxon>
        <taxon>Neisseriaceae</taxon>
        <taxon>Eikenella</taxon>
    </lineage>
</organism>
<protein>
    <submittedName>
        <fullName evidence="1">Uncharacterized protein</fullName>
    </submittedName>
</protein>
<dbReference type="RefSeq" id="WP_064105311.1">
    <property type="nucleotide sequence ID" value="NZ_LXSH01000011.1"/>
</dbReference>
<dbReference type="Proteomes" id="UP000078103">
    <property type="component" value="Unassembled WGS sequence"/>
</dbReference>
<evidence type="ECO:0000313" key="2">
    <source>
        <dbReference type="Proteomes" id="UP000078103"/>
    </source>
</evidence>
<gene>
    <name evidence="1" type="ORF">A7P89_03005</name>
</gene>
<comment type="caution">
    <text evidence="1">The sequence shown here is derived from an EMBL/GenBank/DDBJ whole genome shotgun (WGS) entry which is preliminary data.</text>
</comment>
<evidence type="ECO:0000313" key="1">
    <source>
        <dbReference type="EMBL" id="OAM23866.1"/>
    </source>
</evidence>